<dbReference type="SUPFAM" id="SSF102405">
    <property type="entry name" value="MCP/YpsA-like"/>
    <property type="match status" value="1"/>
</dbReference>
<evidence type="ECO:0000259" key="2">
    <source>
        <dbReference type="Pfam" id="PF02481"/>
    </source>
</evidence>
<dbReference type="NCBIfam" id="TIGR00732">
    <property type="entry name" value="dprA"/>
    <property type="match status" value="1"/>
</dbReference>
<organism evidence="4 5">
    <name type="scientific">Lutibaculum baratangense AMV1</name>
    <dbReference type="NCBI Taxonomy" id="631454"/>
    <lineage>
        <taxon>Bacteria</taxon>
        <taxon>Pseudomonadati</taxon>
        <taxon>Pseudomonadota</taxon>
        <taxon>Alphaproteobacteria</taxon>
        <taxon>Hyphomicrobiales</taxon>
        <taxon>Tepidamorphaceae</taxon>
        <taxon>Lutibaculum</taxon>
    </lineage>
</organism>
<evidence type="ECO:0000313" key="5">
    <source>
        <dbReference type="Proteomes" id="UP000017819"/>
    </source>
</evidence>
<protein>
    <submittedName>
        <fullName evidence="4">Rossmann fold nucleotide-binding protein Smf possibly involved in DNA uptake</fullName>
    </submittedName>
</protein>
<reference evidence="4 5" key="1">
    <citation type="journal article" date="2014" name="Genome Announc.">
        <title>Draft Genome Sequence of Lutibaculum baratangense Strain AMV1T, Isolated from a Mud Volcano in Andamans, India.</title>
        <authorList>
            <person name="Singh A."/>
            <person name="Sreenivas A."/>
            <person name="Sathyanarayana Reddy G."/>
            <person name="Pinnaka A.K."/>
            <person name="Shivaji S."/>
        </authorList>
    </citation>
    <scope>NUCLEOTIDE SEQUENCE [LARGE SCALE GENOMIC DNA]</scope>
    <source>
        <strain evidence="4 5">AMV1</strain>
    </source>
</reference>
<comment type="similarity">
    <text evidence="1">Belongs to the DprA/Smf family.</text>
</comment>
<feature type="domain" description="Smf/DprA SLOG" evidence="2">
    <location>
        <begin position="86"/>
        <end position="292"/>
    </location>
</feature>
<dbReference type="GO" id="GO:0009294">
    <property type="term" value="P:DNA-mediated transformation"/>
    <property type="evidence" value="ECO:0007669"/>
    <property type="project" value="InterPro"/>
</dbReference>
<dbReference type="PANTHER" id="PTHR43022">
    <property type="entry name" value="PROTEIN SMF"/>
    <property type="match status" value="1"/>
</dbReference>
<dbReference type="Gene3D" id="3.40.50.450">
    <property type="match status" value="1"/>
</dbReference>
<dbReference type="InterPro" id="IPR041614">
    <property type="entry name" value="DprA_WH"/>
</dbReference>
<dbReference type="Gene3D" id="1.10.10.10">
    <property type="entry name" value="Winged helix-like DNA-binding domain superfamily/Winged helix DNA-binding domain"/>
    <property type="match status" value="1"/>
</dbReference>
<accession>V4RK15</accession>
<evidence type="ECO:0000256" key="1">
    <source>
        <dbReference type="ARBA" id="ARBA00006525"/>
    </source>
</evidence>
<sequence length="375" mass="39250">MSGAGASRAPGLSREQKLDWLRLLRSENVGPVTFRALINRYGGAGEALAALPGLSSRGGLNRPIRLAPHEEAERELAAAEALGAELVAWGDEGYPPIFAHVEAAPPLLYILGRADLLRLPMIAIVGARNASAGGRRIAAEIAAGVGQRGHVVVSGLARGVDGAAHAASLRTGTVAVLAGGIGHIYPPEHADLARQIAEQGTLLTEMPPNWVPRAQDFPRRNRIIAGLALATVVVEAARRSGSLITARLAGEMGREILAVPGSPLDPRCEGTNMLIRQGATLARSAEDVLEAVSPLVGEVRAAPRVLEEDEPSAAPADPGDRERADVLEALSPTPTEVDEIIRQTGLAPAAVQMCLVELELAGRLERHAGQRVSLT</sequence>
<dbReference type="OrthoDB" id="9785707at2"/>
<dbReference type="InterPro" id="IPR036388">
    <property type="entry name" value="WH-like_DNA-bd_sf"/>
</dbReference>
<dbReference type="EMBL" id="AWXZ01000039">
    <property type="protein sequence ID" value="ESR23600.1"/>
    <property type="molecule type" value="Genomic_DNA"/>
</dbReference>
<proteinExistence type="inferred from homology"/>
<dbReference type="Pfam" id="PF02481">
    <property type="entry name" value="DNA_processg_A"/>
    <property type="match status" value="1"/>
</dbReference>
<dbReference type="RefSeq" id="WP_023433786.1">
    <property type="nucleotide sequence ID" value="NZ_AWXZ01000039.1"/>
</dbReference>
<comment type="caution">
    <text evidence="4">The sequence shown here is derived from an EMBL/GenBank/DDBJ whole genome shotgun (WGS) entry which is preliminary data.</text>
</comment>
<dbReference type="Pfam" id="PF17782">
    <property type="entry name" value="WHD_DprA"/>
    <property type="match status" value="1"/>
</dbReference>
<dbReference type="STRING" id="631454.N177_3668"/>
<name>V4RK15_9HYPH</name>
<dbReference type="PANTHER" id="PTHR43022:SF1">
    <property type="entry name" value="PROTEIN SMF"/>
    <property type="match status" value="1"/>
</dbReference>
<dbReference type="Pfam" id="PF21102">
    <property type="entry name" value="DprA_N"/>
    <property type="match status" value="1"/>
</dbReference>
<dbReference type="Proteomes" id="UP000017819">
    <property type="component" value="Unassembled WGS sequence"/>
</dbReference>
<dbReference type="PATRIC" id="fig|631454.5.peg.3629"/>
<gene>
    <name evidence="4" type="ORF">N177_3668</name>
</gene>
<dbReference type="AlphaFoldDB" id="V4RK15"/>
<dbReference type="InterPro" id="IPR003488">
    <property type="entry name" value="DprA"/>
</dbReference>
<dbReference type="InterPro" id="IPR057666">
    <property type="entry name" value="DrpA_SLOG"/>
</dbReference>
<feature type="domain" description="DprA winged helix" evidence="3">
    <location>
        <begin position="310"/>
        <end position="370"/>
    </location>
</feature>
<dbReference type="eggNOG" id="COG0758">
    <property type="taxonomic scope" value="Bacteria"/>
</dbReference>
<keyword evidence="5" id="KW-1185">Reference proteome</keyword>
<evidence type="ECO:0000313" key="4">
    <source>
        <dbReference type="EMBL" id="ESR23600.1"/>
    </source>
</evidence>
<evidence type="ECO:0000259" key="3">
    <source>
        <dbReference type="Pfam" id="PF17782"/>
    </source>
</evidence>